<evidence type="ECO:0000256" key="1">
    <source>
        <dbReference type="SAM" id="MobiDB-lite"/>
    </source>
</evidence>
<dbReference type="InterPro" id="IPR029058">
    <property type="entry name" value="AB_hydrolase_fold"/>
</dbReference>
<keyword evidence="4" id="KW-1185">Reference proteome</keyword>
<feature type="region of interest" description="Disordered" evidence="1">
    <location>
        <begin position="623"/>
        <end position="655"/>
    </location>
</feature>
<dbReference type="Gene3D" id="3.40.50.1820">
    <property type="entry name" value="alpha/beta hydrolase"/>
    <property type="match status" value="1"/>
</dbReference>
<feature type="compositionally biased region" description="Acidic residues" evidence="1">
    <location>
        <begin position="244"/>
        <end position="280"/>
    </location>
</feature>
<accession>A0A9P6HLR1</accession>
<evidence type="ECO:0000313" key="4">
    <source>
        <dbReference type="Proteomes" id="UP000736335"/>
    </source>
</evidence>
<feature type="compositionally biased region" description="Acidic residues" evidence="1">
    <location>
        <begin position="343"/>
        <end position="356"/>
    </location>
</feature>
<protein>
    <submittedName>
        <fullName evidence="3">Chromatin remodelling complex Rsc7/Swp82 subunit-domain-containing protein</fullName>
    </submittedName>
</protein>
<dbReference type="Pfam" id="PF02230">
    <property type="entry name" value="Abhydrolase_2"/>
    <property type="match status" value="1"/>
</dbReference>
<dbReference type="InterPro" id="IPR013933">
    <property type="entry name" value="CRC_Rsc7/Swp82"/>
</dbReference>
<dbReference type="AlphaFoldDB" id="A0A9P6HLR1"/>
<gene>
    <name evidence="3" type="ORF">BJ322DRAFT_1209176</name>
</gene>
<feature type="region of interest" description="Disordered" evidence="1">
    <location>
        <begin position="224"/>
        <end position="368"/>
    </location>
</feature>
<organism evidence="3 4">
    <name type="scientific">Thelephora terrestris</name>
    <dbReference type="NCBI Taxonomy" id="56493"/>
    <lineage>
        <taxon>Eukaryota</taxon>
        <taxon>Fungi</taxon>
        <taxon>Dikarya</taxon>
        <taxon>Basidiomycota</taxon>
        <taxon>Agaricomycotina</taxon>
        <taxon>Agaricomycetes</taxon>
        <taxon>Thelephorales</taxon>
        <taxon>Thelephoraceae</taxon>
        <taxon>Thelephora</taxon>
    </lineage>
</organism>
<dbReference type="GO" id="GO:0016787">
    <property type="term" value="F:hydrolase activity"/>
    <property type="evidence" value="ECO:0007669"/>
    <property type="project" value="InterPro"/>
</dbReference>
<dbReference type="OrthoDB" id="5598844at2759"/>
<name>A0A9P6HLR1_9AGAM</name>
<dbReference type="Pfam" id="PF08624">
    <property type="entry name" value="CRC_subunit"/>
    <property type="match status" value="1"/>
</dbReference>
<feature type="compositionally biased region" description="Pro residues" evidence="1">
    <location>
        <begin position="719"/>
        <end position="731"/>
    </location>
</feature>
<feature type="region of interest" description="Disordered" evidence="1">
    <location>
        <begin position="719"/>
        <end position="741"/>
    </location>
</feature>
<proteinExistence type="predicted"/>
<feature type="region of interest" description="Disordered" evidence="1">
    <location>
        <begin position="1"/>
        <end position="25"/>
    </location>
</feature>
<evidence type="ECO:0000259" key="2">
    <source>
        <dbReference type="Pfam" id="PF02230"/>
    </source>
</evidence>
<feature type="domain" description="Phospholipase/carboxylesterase/thioesterase" evidence="2">
    <location>
        <begin position="39"/>
        <end position="148"/>
    </location>
</feature>
<feature type="compositionally biased region" description="Basic residues" evidence="1">
    <location>
        <begin position="324"/>
        <end position="337"/>
    </location>
</feature>
<dbReference type="Proteomes" id="UP000736335">
    <property type="component" value="Unassembled WGS sequence"/>
</dbReference>
<reference evidence="3" key="2">
    <citation type="submission" date="2020-11" db="EMBL/GenBank/DDBJ databases">
        <authorList>
            <consortium name="DOE Joint Genome Institute"/>
            <person name="Kuo A."/>
            <person name="Miyauchi S."/>
            <person name="Kiss E."/>
            <person name="Drula E."/>
            <person name="Kohler A."/>
            <person name="Sanchez-Garcia M."/>
            <person name="Andreopoulos B."/>
            <person name="Barry K.W."/>
            <person name="Bonito G."/>
            <person name="Buee M."/>
            <person name="Carver A."/>
            <person name="Chen C."/>
            <person name="Cichocki N."/>
            <person name="Clum A."/>
            <person name="Culley D."/>
            <person name="Crous P.W."/>
            <person name="Fauchery L."/>
            <person name="Girlanda M."/>
            <person name="Hayes R."/>
            <person name="Keri Z."/>
            <person name="Labutti K."/>
            <person name="Lipzen A."/>
            <person name="Lombard V."/>
            <person name="Magnuson J."/>
            <person name="Maillard F."/>
            <person name="Morin E."/>
            <person name="Murat C."/>
            <person name="Nolan M."/>
            <person name="Ohm R."/>
            <person name="Pangilinan J."/>
            <person name="Pereira M."/>
            <person name="Perotto S."/>
            <person name="Peter M."/>
            <person name="Riley R."/>
            <person name="Sitrit Y."/>
            <person name="Stielow B."/>
            <person name="Szollosi G."/>
            <person name="Zifcakova L."/>
            <person name="Stursova M."/>
            <person name="Spatafora J.W."/>
            <person name="Tedersoo L."/>
            <person name="Vaario L.-M."/>
            <person name="Yamada A."/>
            <person name="Yan M."/>
            <person name="Wang P."/>
            <person name="Xu J."/>
            <person name="Bruns T."/>
            <person name="Baldrian P."/>
            <person name="Vilgalys R."/>
            <person name="Henrissat B."/>
            <person name="Grigoriev I.V."/>
            <person name="Hibbett D."/>
            <person name="Nagy L.G."/>
            <person name="Martin F.M."/>
        </authorList>
    </citation>
    <scope>NUCLEOTIDE SEQUENCE</scope>
    <source>
        <strain evidence="3">UH-Tt-Lm1</strain>
    </source>
</reference>
<reference evidence="3" key="1">
    <citation type="journal article" date="2020" name="Nat. Commun.">
        <title>Large-scale genome sequencing of mycorrhizal fungi provides insights into the early evolution of symbiotic traits.</title>
        <authorList>
            <person name="Miyauchi S."/>
            <person name="Kiss E."/>
            <person name="Kuo A."/>
            <person name="Drula E."/>
            <person name="Kohler A."/>
            <person name="Sanchez-Garcia M."/>
            <person name="Morin E."/>
            <person name="Andreopoulos B."/>
            <person name="Barry K.W."/>
            <person name="Bonito G."/>
            <person name="Buee M."/>
            <person name="Carver A."/>
            <person name="Chen C."/>
            <person name="Cichocki N."/>
            <person name="Clum A."/>
            <person name="Culley D."/>
            <person name="Crous P.W."/>
            <person name="Fauchery L."/>
            <person name="Girlanda M."/>
            <person name="Hayes R.D."/>
            <person name="Keri Z."/>
            <person name="LaButti K."/>
            <person name="Lipzen A."/>
            <person name="Lombard V."/>
            <person name="Magnuson J."/>
            <person name="Maillard F."/>
            <person name="Murat C."/>
            <person name="Nolan M."/>
            <person name="Ohm R.A."/>
            <person name="Pangilinan J."/>
            <person name="Pereira M.F."/>
            <person name="Perotto S."/>
            <person name="Peter M."/>
            <person name="Pfister S."/>
            <person name="Riley R."/>
            <person name="Sitrit Y."/>
            <person name="Stielow J.B."/>
            <person name="Szollosi G."/>
            <person name="Zifcakova L."/>
            <person name="Stursova M."/>
            <person name="Spatafora J.W."/>
            <person name="Tedersoo L."/>
            <person name="Vaario L.M."/>
            <person name="Yamada A."/>
            <person name="Yan M."/>
            <person name="Wang P."/>
            <person name="Xu J."/>
            <person name="Bruns T."/>
            <person name="Baldrian P."/>
            <person name="Vilgalys R."/>
            <person name="Dunand C."/>
            <person name="Henrissat B."/>
            <person name="Grigoriev I.V."/>
            <person name="Hibbett D."/>
            <person name="Nagy L.G."/>
            <person name="Martin F.M."/>
        </authorList>
    </citation>
    <scope>NUCLEOTIDE SEQUENCE</scope>
    <source>
        <strain evidence="3">UH-Tt-Lm1</strain>
    </source>
</reference>
<comment type="caution">
    <text evidence="3">The sequence shown here is derived from an EMBL/GenBank/DDBJ whole genome shotgun (WGS) entry which is preliminary data.</text>
</comment>
<dbReference type="EMBL" id="WIUZ02000004">
    <property type="protein sequence ID" value="KAF9788085.1"/>
    <property type="molecule type" value="Genomic_DNA"/>
</dbReference>
<dbReference type="SUPFAM" id="SSF53474">
    <property type="entry name" value="alpha/beta-Hydrolases"/>
    <property type="match status" value="1"/>
</dbReference>
<feature type="compositionally biased region" description="Polar residues" evidence="1">
    <location>
        <begin position="11"/>
        <end position="21"/>
    </location>
</feature>
<sequence length="741" mass="81647">MQHLHVRSPSDETTVTHSPPSKNAIPVPFSYNSSDDGVDENLLILLHGLGDTQTPFANLGKQLKLPQTATLAIRAPEKIPYLYEEAFQWYESFDPLGDILPNPNPTPALDLLAKIFDHLINDCRWSPLNVHIFGFAQGGTVAVEFALLRWRQQLQKNFDSSISPLGSVVSVCGPLLSYPTLKSACPVPLLLFHRSPPAESALSTNDKAAFRKGFGSIRDIQIIIRPLRSREPPAPSPRPASESEPADPEDEELPEEEQEDEENNDDNDNENNEENEEVAATEDGAPSDPDGAVEETPVVKTPRPRGRPKGSGKAKPPQTGAPRPRGRPKGSGKRGRPRREVENETVEGDEAGEDGLEGGPIGGGKPFRKINGKVYVIEGDEFITEEDPKGNTKIDAAGRLLGGRRFKAQTFNLPQRHPEKMFMLAIDAARTSGFRDSLYYFRRNPLAFKLNATQPEKDYLIEIGKLGPHLRTRSVTLITARSAYKLHGAKMLIDGRWVVDDYYEDKVLEEITAMGLQPGDLVGDLQDPSTQTELAQLTGVDKQSRVERGGGGGIYRAGGPTTIFGGSGWGPYSDGPLNAVRKSMLTRDGLTEENWMLIAAQRTIETGEEFGRLRREALRACGGVLCDPSSTPDSPKRSVEDENEETKEERRRREEAELPLGVYEPHNGIVVYRSDTQPTRSWWEQGPRNDERKILGGTKTGNGAWGLAWVDTIMEFTPADPPGPPYIPQPAPETQTQVDSL</sequence>
<evidence type="ECO:0000313" key="3">
    <source>
        <dbReference type="EMBL" id="KAF9788085.1"/>
    </source>
</evidence>
<feature type="compositionally biased region" description="Basic residues" evidence="1">
    <location>
        <begin position="302"/>
        <end position="312"/>
    </location>
</feature>
<dbReference type="InterPro" id="IPR003140">
    <property type="entry name" value="PLipase/COase/thioEstase"/>
</dbReference>